<sequence length="22" mass="2392">INGGRIDSPPSPPDKTPYFGYL</sequence>
<evidence type="ECO:0000313" key="2">
    <source>
        <dbReference type="EMBL" id="SVE28414.1"/>
    </source>
</evidence>
<evidence type="ECO:0000256" key="1">
    <source>
        <dbReference type="SAM" id="MobiDB-lite"/>
    </source>
</evidence>
<name>A0A383C8B0_9ZZZZ</name>
<accession>A0A383C8B0</accession>
<dbReference type="AlphaFoldDB" id="A0A383C8B0"/>
<feature type="non-terminal residue" evidence="2">
    <location>
        <position position="22"/>
    </location>
</feature>
<protein>
    <submittedName>
        <fullName evidence="2">Uncharacterized protein</fullName>
    </submittedName>
</protein>
<feature type="non-terminal residue" evidence="2">
    <location>
        <position position="1"/>
    </location>
</feature>
<organism evidence="2">
    <name type="scientific">marine metagenome</name>
    <dbReference type="NCBI Taxonomy" id="408172"/>
    <lineage>
        <taxon>unclassified sequences</taxon>
        <taxon>metagenomes</taxon>
        <taxon>ecological metagenomes</taxon>
    </lineage>
</organism>
<dbReference type="EMBL" id="UINC01206679">
    <property type="protein sequence ID" value="SVE28414.1"/>
    <property type="molecule type" value="Genomic_DNA"/>
</dbReference>
<proteinExistence type="predicted"/>
<gene>
    <name evidence="2" type="ORF">METZ01_LOCUS481268</name>
</gene>
<reference evidence="2" key="1">
    <citation type="submission" date="2018-05" db="EMBL/GenBank/DDBJ databases">
        <authorList>
            <person name="Lanie J.A."/>
            <person name="Ng W.-L."/>
            <person name="Kazmierczak K.M."/>
            <person name="Andrzejewski T.M."/>
            <person name="Davidsen T.M."/>
            <person name="Wayne K.J."/>
            <person name="Tettelin H."/>
            <person name="Glass J.I."/>
            <person name="Rusch D."/>
            <person name="Podicherti R."/>
            <person name="Tsui H.-C.T."/>
            <person name="Winkler M.E."/>
        </authorList>
    </citation>
    <scope>NUCLEOTIDE SEQUENCE</scope>
</reference>
<feature type="region of interest" description="Disordered" evidence="1">
    <location>
        <begin position="1"/>
        <end position="22"/>
    </location>
</feature>